<dbReference type="GO" id="GO:0015934">
    <property type="term" value="C:large ribosomal subunit"/>
    <property type="evidence" value="ECO:0007669"/>
    <property type="project" value="InterPro"/>
</dbReference>
<comment type="function">
    <text evidence="5">Forms part of the ribosomal stalk, playing a central role in the interaction of the ribosome with GTP-bound translation factors.</text>
</comment>
<dbReference type="EMBL" id="MEUB01000020">
    <property type="protein sequence ID" value="OGC23167.1"/>
    <property type="molecule type" value="Genomic_DNA"/>
</dbReference>
<keyword evidence="5" id="KW-0699">rRNA-binding</keyword>
<dbReference type="Gene3D" id="6.10.250.290">
    <property type="match status" value="1"/>
</dbReference>
<evidence type="ECO:0000256" key="5">
    <source>
        <dbReference type="HAMAP-Rule" id="MF_00362"/>
    </source>
</evidence>
<dbReference type="Gene3D" id="3.30.70.1730">
    <property type="match status" value="1"/>
</dbReference>
<evidence type="ECO:0000256" key="4">
    <source>
        <dbReference type="ARBA" id="ARBA00035202"/>
    </source>
</evidence>
<sequence>MTTKARELKESKVKAVKAIKEKIDLSKLIILTDYRGMTVKQVTELKKKLRENNAEFRVCKNSYFVKALPKELASLEEYLKGSIATVFGNEELASPAKTLIDFIEENEKPKIIAGVIEKDICGEGKIKMLSKLPSKQVLLSLVVGGLKAPLYNVVSVLQGPIRKLVYALDAIKKNKS</sequence>
<evidence type="ECO:0000256" key="3">
    <source>
        <dbReference type="ARBA" id="ARBA00023274"/>
    </source>
</evidence>
<dbReference type="GO" id="GO:0070180">
    <property type="term" value="F:large ribosomal subunit rRNA binding"/>
    <property type="evidence" value="ECO:0007669"/>
    <property type="project" value="UniProtKB-UniRule"/>
</dbReference>
<evidence type="ECO:0000313" key="7">
    <source>
        <dbReference type="Proteomes" id="UP000178417"/>
    </source>
</evidence>
<dbReference type="InterPro" id="IPR022973">
    <property type="entry name" value="Ribosomal_uL10_bac"/>
</dbReference>
<dbReference type="HAMAP" id="MF_00362">
    <property type="entry name" value="Ribosomal_uL10"/>
    <property type="match status" value="1"/>
</dbReference>
<keyword evidence="5" id="KW-0694">RNA-binding</keyword>
<reference evidence="6 7" key="1">
    <citation type="journal article" date="2016" name="Nat. Commun.">
        <title>Thousands of microbial genomes shed light on interconnected biogeochemical processes in an aquifer system.</title>
        <authorList>
            <person name="Anantharaman K."/>
            <person name="Brown C.T."/>
            <person name="Hug L.A."/>
            <person name="Sharon I."/>
            <person name="Castelle C.J."/>
            <person name="Probst A.J."/>
            <person name="Thomas B.C."/>
            <person name="Singh A."/>
            <person name="Wilkins M.J."/>
            <person name="Karaoz U."/>
            <person name="Brodie E.L."/>
            <person name="Williams K.H."/>
            <person name="Hubbard S.S."/>
            <person name="Banfield J.F."/>
        </authorList>
    </citation>
    <scope>NUCLEOTIDE SEQUENCE [LARGE SCALE GENOMIC DNA]</scope>
</reference>
<dbReference type="AlphaFoldDB" id="A0A1F4SS57"/>
<dbReference type="GO" id="GO:0006412">
    <property type="term" value="P:translation"/>
    <property type="evidence" value="ECO:0007669"/>
    <property type="project" value="UniProtKB-UniRule"/>
</dbReference>
<comment type="subunit">
    <text evidence="5">Part of the ribosomal stalk of the 50S ribosomal subunit. The N-terminus interacts with L11 and the large rRNA to form the base of the stalk. The C-terminus forms an elongated spine to which L12 dimers bind in a sequential fashion forming a multimeric L10(L12)X complex.</text>
</comment>
<dbReference type="STRING" id="1802579.A2310_06105"/>
<dbReference type="Pfam" id="PF00466">
    <property type="entry name" value="Ribosomal_L10"/>
    <property type="match status" value="1"/>
</dbReference>
<gene>
    <name evidence="5" type="primary">rplJ</name>
    <name evidence="6" type="ORF">A2310_06105</name>
</gene>
<evidence type="ECO:0000313" key="6">
    <source>
        <dbReference type="EMBL" id="OGC23167.1"/>
    </source>
</evidence>
<proteinExistence type="inferred from homology"/>
<evidence type="ECO:0000256" key="2">
    <source>
        <dbReference type="ARBA" id="ARBA00022980"/>
    </source>
</evidence>
<protein>
    <recommendedName>
        <fullName evidence="4 5">Large ribosomal subunit protein uL10</fullName>
    </recommendedName>
</protein>
<dbReference type="InterPro" id="IPR047865">
    <property type="entry name" value="Ribosomal_uL10_bac_type"/>
</dbReference>
<dbReference type="GO" id="GO:0003735">
    <property type="term" value="F:structural constituent of ribosome"/>
    <property type="evidence" value="ECO:0007669"/>
    <property type="project" value="InterPro"/>
</dbReference>
<dbReference type="CDD" id="cd05797">
    <property type="entry name" value="Ribosomal_L10"/>
    <property type="match status" value="1"/>
</dbReference>
<keyword evidence="2 5" id="KW-0689">Ribosomal protein</keyword>
<dbReference type="PROSITE" id="PS01109">
    <property type="entry name" value="RIBOSOMAL_L10"/>
    <property type="match status" value="1"/>
</dbReference>
<dbReference type="InterPro" id="IPR001790">
    <property type="entry name" value="Ribosomal_uL10"/>
</dbReference>
<dbReference type="Proteomes" id="UP000178417">
    <property type="component" value="Unassembled WGS sequence"/>
</dbReference>
<dbReference type="PANTHER" id="PTHR11560">
    <property type="entry name" value="39S RIBOSOMAL PROTEIN L10, MITOCHONDRIAL"/>
    <property type="match status" value="1"/>
</dbReference>
<accession>A0A1F4SS57</accession>
<comment type="caution">
    <text evidence="6">The sequence shown here is derived from an EMBL/GenBank/DDBJ whole genome shotgun (WGS) entry which is preliminary data.</text>
</comment>
<name>A0A1F4SS57_UNCSA</name>
<comment type="similarity">
    <text evidence="1 5">Belongs to the universal ribosomal protein uL10 family.</text>
</comment>
<evidence type="ECO:0000256" key="1">
    <source>
        <dbReference type="ARBA" id="ARBA00008889"/>
    </source>
</evidence>
<dbReference type="NCBIfam" id="NF000955">
    <property type="entry name" value="PRK00099.1-1"/>
    <property type="match status" value="1"/>
</dbReference>
<organism evidence="6 7">
    <name type="scientific">candidate division WOR-1 bacterium RIFOXYB2_FULL_37_13</name>
    <dbReference type="NCBI Taxonomy" id="1802579"/>
    <lineage>
        <taxon>Bacteria</taxon>
        <taxon>Bacillati</taxon>
        <taxon>Saganbacteria</taxon>
    </lineage>
</organism>
<dbReference type="SUPFAM" id="SSF160369">
    <property type="entry name" value="Ribosomal protein L10-like"/>
    <property type="match status" value="1"/>
</dbReference>
<dbReference type="InterPro" id="IPR002363">
    <property type="entry name" value="Ribosomal_uL10_CS_bac"/>
</dbReference>
<dbReference type="InterPro" id="IPR043141">
    <property type="entry name" value="Ribosomal_uL10-like_sf"/>
</dbReference>
<keyword evidence="3 5" id="KW-0687">Ribonucleoprotein</keyword>